<reference evidence="4" key="1">
    <citation type="journal article" date="2019" name="Int. J. Syst. Evol. Microbiol.">
        <title>The Global Catalogue of Microorganisms (GCM) 10K type strain sequencing project: providing services to taxonomists for standard genome sequencing and annotation.</title>
        <authorList>
            <consortium name="The Broad Institute Genomics Platform"/>
            <consortium name="The Broad Institute Genome Sequencing Center for Infectious Disease"/>
            <person name="Wu L."/>
            <person name="Ma J."/>
        </authorList>
    </citation>
    <scope>NUCLEOTIDE SEQUENCE [LARGE SCALE GENOMIC DNA]</scope>
    <source>
        <strain evidence="4">CCUG 39970</strain>
    </source>
</reference>
<keyword evidence="1" id="KW-0812">Transmembrane</keyword>
<dbReference type="InterPro" id="IPR000627">
    <property type="entry name" value="Intradiol_dOase_C"/>
</dbReference>
<dbReference type="InterPro" id="IPR015889">
    <property type="entry name" value="Intradiol_dOase_core"/>
</dbReference>
<proteinExistence type="predicted"/>
<feature type="transmembrane region" description="Helical" evidence="1">
    <location>
        <begin position="20"/>
        <end position="41"/>
    </location>
</feature>
<keyword evidence="3" id="KW-0560">Oxidoreductase</keyword>
<dbReference type="RefSeq" id="WP_380129888.1">
    <property type="nucleotide sequence ID" value="NZ_JBHSEG010000008.1"/>
</dbReference>
<dbReference type="InterPro" id="IPR006311">
    <property type="entry name" value="TAT_signal"/>
</dbReference>
<dbReference type="Pfam" id="PF00775">
    <property type="entry name" value="Dioxygenase_C"/>
    <property type="match status" value="1"/>
</dbReference>
<accession>A0ABV8YCG0</accession>
<dbReference type="GO" id="GO:0051213">
    <property type="term" value="F:dioxygenase activity"/>
    <property type="evidence" value="ECO:0007669"/>
    <property type="project" value="UniProtKB-KW"/>
</dbReference>
<organism evidence="3 4">
    <name type="scientific">Deinococcus sonorensis</name>
    <dbReference type="NCBI Taxonomy" id="309891"/>
    <lineage>
        <taxon>Bacteria</taxon>
        <taxon>Thermotogati</taxon>
        <taxon>Deinococcota</taxon>
        <taxon>Deinococci</taxon>
        <taxon>Deinococcales</taxon>
        <taxon>Deinococcaceae</taxon>
        <taxon>Deinococcus</taxon>
    </lineage>
</organism>
<evidence type="ECO:0000259" key="2">
    <source>
        <dbReference type="Pfam" id="PF00775"/>
    </source>
</evidence>
<sequence length="255" mass="27339">MDNDDQPTGTVLSRRRALKLFGWGLGGAAAGAGVLGTWSVAGRNGAGPTGATGLPGCVVRPAQIEGPYFVTNALHRRDIRANSSGGPVRAGVPLTLEFVVSRVALHACVPRPNIKIDVWQCDAQGVYSGVADNAGQFDTRGQDFLRGYQLTDAHGTASFQTIYPGWYTGRSVHLHFSLRVITNSKVTGEFTTQLYFPDPITDQVHARAPYNTKGPRDRLNSEDILYRNGGSQLLLDLNGNPTGGYTATFHVGLNI</sequence>
<feature type="domain" description="Intradiol ring-cleavage dioxygenases" evidence="2">
    <location>
        <begin position="64"/>
        <end position="197"/>
    </location>
</feature>
<dbReference type="SUPFAM" id="SSF49482">
    <property type="entry name" value="Aromatic compound dioxygenase"/>
    <property type="match status" value="1"/>
</dbReference>
<comment type="caution">
    <text evidence="3">The sequence shown here is derived from an EMBL/GenBank/DDBJ whole genome shotgun (WGS) entry which is preliminary data.</text>
</comment>
<keyword evidence="1" id="KW-0472">Membrane</keyword>
<dbReference type="PANTHER" id="PTHR34315:SF1">
    <property type="entry name" value="INTRADIOL RING-CLEAVAGE DIOXYGENASES DOMAIN-CONTAINING PROTEIN-RELATED"/>
    <property type="match status" value="1"/>
</dbReference>
<keyword evidence="1" id="KW-1133">Transmembrane helix</keyword>
<evidence type="ECO:0000256" key="1">
    <source>
        <dbReference type="SAM" id="Phobius"/>
    </source>
</evidence>
<name>A0ABV8YCG0_9DEIO</name>
<protein>
    <submittedName>
        <fullName evidence="3">Intradiol ring-cleavage dioxygenase</fullName>
    </submittedName>
</protein>
<keyword evidence="4" id="KW-1185">Reference proteome</keyword>
<dbReference type="PROSITE" id="PS51318">
    <property type="entry name" value="TAT"/>
    <property type="match status" value="1"/>
</dbReference>
<gene>
    <name evidence="3" type="ORF">ACFO0P_15435</name>
</gene>
<dbReference type="EMBL" id="JBHSEG010000008">
    <property type="protein sequence ID" value="MFC4455170.1"/>
    <property type="molecule type" value="Genomic_DNA"/>
</dbReference>
<evidence type="ECO:0000313" key="3">
    <source>
        <dbReference type="EMBL" id="MFC4455170.1"/>
    </source>
</evidence>
<dbReference type="Proteomes" id="UP001595939">
    <property type="component" value="Unassembled WGS sequence"/>
</dbReference>
<evidence type="ECO:0000313" key="4">
    <source>
        <dbReference type="Proteomes" id="UP001595939"/>
    </source>
</evidence>
<dbReference type="Gene3D" id="2.60.130.10">
    <property type="entry name" value="Aromatic compound dioxygenase"/>
    <property type="match status" value="1"/>
</dbReference>
<keyword evidence="3" id="KW-0223">Dioxygenase</keyword>
<dbReference type="PANTHER" id="PTHR34315">
    <property type="match status" value="1"/>
</dbReference>